<dbReference type="AlphaFoldDB" id="A0A4Y2GT56"/>
<protein>
    <submittedName>
        <fullName evidence="2">Uncharacterized protein</fullName>
    </submittedName>
</protein>
<keyword evidence="3" id="KW-1185">Reference proteome</keyword>
<evidence type="ECO:0000256" key="1">
    <source>
        <dbReference type="SAM" id="MobiDB-lite"/>
    </source>
</evidence>
<feature type="compositionally biased region" description="Low complexity" evidence="1">
    <location>
        <begin position="133"/>
        <end position="144"/>
    </location>
</feature>
<proteinExistence type="predicted"/>
<name>A0A4Y2GT56_ARAVE</name>
<evidence type="ECO:0000313" key="2">
    <source>
        <dbReference type="EMBL" id="GBM56713.1"/>
    </source>
</evidence>
<dbReference type="EMBL" id="BGPR01001560">
    <property type="protein sequence ID" value="GBM56713.1"/>
    <property type="molecule type" value="Genomic_DNA"/>
</dbReference>
<reference evidence="2 3" key="1">
    <citation type="journal article" date="2019" name="Sci. Rep.">
        <title>Orb-weaving spider Araneus ventricosus genome elucidates the spidroin gene catalogue.</title>
        <authorList>
            <person name="Kono N."/>
            <person name="Nakamura H."/>
            <person name="Ohtoshi R."/>
            <person name="Moran D.A.P."/>
            <person name="Shinohara A."/>
            <person name="Yoshida Y."/>
            <person name="Fujiwara M."/>
            <person name="Mori M."/>
            <person name="Tomita M."/>
            <person name="Arakawa K."/>
        </authorList>
    </citation>
    <scope>NUCLEOTIDE SEQUENCE [LARGE SCALE GENOMIC DNA]</scope>
</reference>
<accession>A0A4Y2GT56</accession>
<evidence type="ECO:0000313" key="3">
    <source>
        <dbReference type="Proteomes" id="UP000499080"/>
    </source>
</evidence>
<dbReference type="Proteomes" id="UP000499080">
    <property type="component" value="Unassembled WGS sequence"/>
</dbReference>
<feature type="region of interest" description="Disordered" evidence="1">
    <location>
        <begin position="124"/>
        <end position="144"/>
    </location>
</feature>
<sequence length="181" mass="20444">MGNRASQDSDGEFYEGMLEVSDRGLGSYRTVSIRDIFKKPLLTTSESSSTTTEDLTERCPCKCHERREKQDILQTVVENCCRCNRPKITEPADCCSCQCHIAVQKRLKKCCVCRTRINTIYSSSDNRSERAQSEQSVGSSSDSRSNFRMIVDWIFQTGSGETLKNSDENPSEQSPPEESRT</sequence>
<gene>
    <name evidence="2" type="ORF">AVEN_224760_1</name>
</gene>
<feature type="compositionally biased region" description="Low complexity" evidence="1">
    <location>
        <begin position="171"/>
        <end position="181"/>
    </location>
</feature>
<feature type="region of interest" description="Disordered" evidence="1">
    <location>
        <begin position="158"/>
        <end position="181"/>
    </location>
</feature>
<organism evidence="2 3">
    <name type="scientific">Araneus ventricosus</name>
    <name type="common">Orbweaver spider</name>
    <name type="synonym">Epeira ventricosa</name>
    <dbReference type="NCBI Taxonomy" id="182803"/>
    <lineage>
        <taxon>Eukaryota</taxon>
        <taxon>Metazoa</taxon>
        <taxon>Ecdysozoa</taxon>
        <taxon>Arthropoda</taxon>
        <taxon>Chelicerata</taxon>
        <taxon>Arachnida</taxon>
        <taxon>Araneae</taxon>
        <taxon>Araneomorphae</taxon>
        <taxon>Entelegynae</taxon>
        <taxon>Araneoidea</taxon>
        <taxon>Araneidae</taxon>
        <taxon>Araneus</taxon>
    </lineage>
</organism>
<comment type="caution">
    <text evidence="2">The sequence shown here is derived from an EMBL/GenBank/DDBJ whole genome shotgun (WGS) entry which is preliminary data.</text>
</comment>